<evidence type="ECO:0000313" key="3">
    <source>
        <dbReference type="EMBL" id="CAF1517040.1"/>
    </source>
</evidence>
<sequence length="303" mass="34914">VWEVEHICNAVKELNKTIDALYKKGHFGIKQRDEMLAYNLLHETYYNCSKAVLKQVRQKEQTQPIHPNEKTKFLTCKITNCNTNYFDLNIFAFDIVAISGIKGYLKTREKVHLALNNLSIDDLCIVFNGHHEYFRGKIVSIIENKYDIICIDYGNILQNLTADQLFELPDVEVFHIAPLARQCQLYAVDDLNQSKAIEEIIKTIPSTEYVTISIENEDDKYLFVTLIRETNAIVNKKYRSDDKNIQDKNEKKSDNGKHLTLTTDVQPGESTCHDDHTIDYGEDDLSTSTKINVETNNSKKKTN</sequence>
<gene>
    <name evidence="4" type="ORF">JBS370_LOCUS36944</name>
    <name evidence="3" type="ORF">ZHD862_LOCUS38200</name>
</gene>
<reference evidence="4" key="1">
    <citation type="submission" date="2021-02" db="EMBL/GenBank/DDBJ databases">
        <authorList>
            <person name="Nowell W R."/>
        </authorList>
    </citation>
    <scope>NUCLEOTIDE SEQUENCE</scope>
</reference>
<evidence type="ECO:0000259" key="2">
    <source>
        <dbReference type="Pfam" id="PF00567"/>
    </source>
</evidence>
<dbReference type="EMBL" id="CAJOBD010015634">
    <property type="protein sequence ID" value="CAF4209947.1"/>
    <property type="molecule type" value="Genomic_DNA"/>
</dbReference>
<feature type="non-terminal residue" evidence="4">
    <location>
        <position position="1"/>
    </location>
</feature>
<accession>A0A820BM69</accession>
<feature type="domain" description="Tudor" evidence="2">
    <location>
        <begin position="115"/>
        <end position="186"/>
    </location>
</feature>
<dbReference type="Pfam" id="PF00567">
    <property type="entry name" value="TUDOR"/>
    <property type="match status" value="1"/>
</dbReference>
<feature type="compositionally biased region" description="Polar residues" evidence="1">
    <location>
        <begin position="286"/>
        <end position="296"/>
    </location>
</feature>
<dbReference type="SUPFAM" id="SSF63748">
    <property type="entry name" value="Tudor/PWWP/MBT"/>
    <property type="match status" value="1"/>
</dbReference>
<dbReference type="Proteomes" id="UP000663836">
    <property type="component" value="Unassembled WGS sequence"/>
</dbReference>
<comment type="caution">
    <text evidence="4">The sequence shown here is derived from an EMBL/GenBank/DDBJ whole genome shotgun (WGS) entry which is preliminary data.</text>
</comment>
<dbReference type="AlphaFoldDB" id="A0A820BM69"/>
<name>A0A820BM69_9BILA</name>
<evidence type="ECO:0000313" key="5">
    <source>
        <dbReference type="Proteomes" id="UP000663836"/>
    </source>
</evidence>
<evidence type="ECO:0000256" key="1">
    <source>
        <dbReference type="SAM" id="MobiDB-lite"/>
    </source>
</evidence>
<dbReference type="CDD" id="cd20379">
    <property type="entry name" value="Tudor_dTUD-like"/>
    <property type="match status" value="1"/>
</dbReference>
<dbReference type="EMBL" id="CAJNOT010008313">
    <property type="protein sequence ID" value="CAF1517040.1"/>
    <property type="molecule type" value="Genomic_DNA"/>
</dbReference>
<feature type="region of interest" description="Disordered" evidence="1">
    <location>
        <begin position="244"/>
        <end position="303"/>
    </location>
</feature>
<feature type="compositionally biased region" description="Polar residues" evidence="1">
    <location>
        <begin position="260"/>
        <end position="269"/>
    </location>
</feature>
<feature type="compositionally biased region" description="Basic and acidic residues" evidence="1">
    <location>
        <begin position="244"/>
        <end position="257"/>
    </location>
</feature>
<proteinExistence type="predicted"/>
<evidence type="ECO:0000313" key="4">
    <source>
        <dbReference type="EMBL" id="CAF4209947.1"/>
    </source>
</evidence>
<organism evidence="4 5">
    <name type="scientific">Rotaria sordida</name>
    <dbReference type="NCBI Taxonomy" id="392033"/>
    <lineage>
        <taxon>Eukaryota</taxon>
        <taxon>Metazoa</taxon>
        <taxon>Spiralia</taxon>
        <taxon>Gnathifera</taxon>
        <taxon>Rotifera</taxon>
        <taxon>Eurotatoria</taxon>
        <taxon>Bdelloidea</taxon>
        <taxon>Philodinida</taxon>
        <taxon>Philodinidae</taxon>
        <taxon>Rotaria</taxon>
    </lineage>
</organism>
<dbReference type="Proteomes" id="UP000663864">
    <property type="component" value="Unassembled WGS sequence"/>
</dbReference>
<dbReference type="Gene3D" id="2.30.30.140">
    <property type="match status" value="1"/>
</dbReference>
<protein>
    <recommendedName>
        <fullName evidence="2">Tudor domain-containing protein</fullName>
    </recommendedName>
</protein>
<dbReference type="InterPro" id="IPR002999">
    <property type="entry name" value="Tudor"/>
</dbReference>